<evidence type="ECO:0000313" key="4">
    <source>
        <dbReference type="Proteomes" id="UP000494330"/>
    </source>
</evidence>
<sequence>MNQTVRNFVVIDSIHGPFVINRHCTYQAETLFRTGRPHIQDELDMLLNVIDQLPDHAIAVDGGANAGLVCVPIAHRLRARGGRVYAFEPQRTLFHALGGTVALNQLDNVHLLNMGLAGANGTMKVPDIDYGQDRDFGQVSLVAPNAEGGTPTPVVRLDSLGLPRLDFLKLDIEGMEIDALRGARRLIETHLPWCWIEYWKVGEAPIVDAFAGLDYTFYRIDRLNMLCVPNPHWDRQRLFISGEPIVVAQPGASGDSGAGPATARTDADDAPETHWNRALDHESRCEWGQAIDRWQRARGRGLDDDAIALQLASCYGFAGVPDAGLAALERFGAPDALPDATRGRVELSRAALLLRAGRRAEAARATIASENVLTAAQFGLPTERLYHGQPLAGKRLLVLSYGGVGDQLQYARYLPALRALGCTSVTVVVPDALTGLLRHTFPHIDFIGAHGAWVDTSQIVHDYWCSFLVLAAQFGYAAAPEGPAAPYLSCPPAPAAAWRERVSHDGHRPGTRRIGLNWRGRDESDARFHRAASLRDLAPLTRLHGHAAYCINRDLSAQSEQSDLPVTFPHHAIGDFSDLAALMLAMDAVVTTCTAHIHLAGALGVPAVLLLSPKADARWETGSRTALYPGIRIVRAAHVGRWDDAVDRAMAFVLGGFGKD</sequence>
<dbReference type="RefSeq" id="WP_034199269.1">
    <property type="nucleotide sequence ID" value="NZ_CABVQD010000032.1"/>
</dbReference>
<dbReference type="Proteomes" id="UP000494330">
    <property type="component" value="Unassembled WGS sequence"/>
</dbReference>
<dbReference type="SUPFAM" id="SSF53756">
    <property type="entry name" value="UDP-Glycosyltransferase/glycogen phosphorylase"/>
    <property type="match status" value="1"/>
</dbReference>
<feature type="compositionally biased region" description="Low complexity" evidence="1">
    <location>
        <begin position="250"/>
        <end position="264"/>
    </location>
</feature>
<name>A0A6P2QZI5_9BURK</name>
<proteinExistence type="predicted"/>
<feature type="domain" description="Methyltransferase FkbM" evidence="2">
    <location>
        <begin position="61"/>
        <end position="197"/>
    </location>
</feature>
<keyword evidence="4" id="KW-1185">Reference proteome</keyword>
<evidence type="ECO:0000256" key="1">
    <source>
        <dbReference type="SAM" id="MobiDB-lite"/>
    </source>
</evidence>
<dbReference type="InterPro" id="IPR052514">
    <property type="entry name" value="SAM-dependent_MTase"/>
</dbReference>
<dbReference type="SUPFAM" id="SSF53335">
    <property type="entry name" value="S-adenosyl-L-methionine-dependent methyltransferases"/>
    <property type="match status" value="1"/>
</dbReference>
<gene>
    <name evidence="3" type="ORF">BPA30113_06181</name>
</gene>
<protein>
    <submittedName>
        <fullName evidence="3">FkbM family methyltransferase</fullName>
    </submittedName>
</protein>
<keyword evidence="3" id="KW-0489">Methyltransferase</keyword>
<evidence type="ECO:0000313" key="3">
    <source>
        <dbReference type="EMBL" id="VWC29147.1"/>
    </source>
</evidence>
<evidence type="ECO:0000259" key="2">
    <source>
        <dbReference type="Pfam" id="PF05050"/>
    </source>
</evidence>
<dbReference type="AlphaFoldDB" id="A0A6P2QZI5"/>
<dbReference type="InterPro" id="IPR029063">
    <property type="entry name" value="SAM-dependent_MTases_sf"/>
</dbReference>
<dbReference type="PANTHER" id="PTHR34203">
    <property type="entry name" value="METHYLTRANSFERASE, FKBM FAMILY PROTEIN"/>
    <property type="match status" value="1"/>
</dbReference>
<dbReference type="Pfam" id="PF05050">
    <property type="entry name" value="Methyltransf_21"/>
    <property type="match status" value="1"/>
</dbReference>
<dbReference type="Gene3D" id="3.40.50.150">
    <property type="entry name" value="Vaccinia Virus protein VP39"/>
    <property type="match status" value="1"/>
</dbReference>
<dbReference type="InterPro" id="IPR006342">
    <property type="entry name" value="FkbM_mtfrase"/>
</dbReference>
<dbReference type="GO" id="GO:0008168">
    <property type="term" value="F:methyltransferase activity"/>
    <property type="evidence" value="ECO:0007669"/>
    <property type="project" value="UniProtKB-KW"/>
</dbReference>
<dbReference type="GO" id="GO:0032259">
    <property type="term" value="P:methylation"/>
    <property type="evidence" value="ECO:0007669"/>
    <property type="project" value="UniProtKB-KW"/>
</dbReference>
<dbReference type="PANTHER" id="PTHR34203:SF15">
    <property type="entry name" value="SLL1173 PROTEIN"/>
    <property type="match status" value="1"/>
</dbReference>
<keyword evidence="3" id="KW-0808">Transferase</keyword>
<dbReference type="EMBL" id="CABVQD010000032">
    <property type="protein sequence ID" value="VWC29147.1"/>
    <property type="molecule type" value="Genomic_DNA"/>
</dbReference>
<accession>A0A6P2QZI5</accession>
<dbReference type="Gene3D" id="3.40.50.2000">
    <property type="entry name" value="Glycogen Phosphorylase B"/>
    <property type="match status" value="1"/>
</dbReference>
<organism evidence="3 4">
    <name type="scientific">Burkholderia paludis</name>
    <dbReference type="NCBI Taxonomy" id="1506587"/>
    <lineage>
        <taxon>Bacteria</taxon>
        <taxon>Pseudomonadati</taxon>
        <taxon>Pseudomonadota</taxon>
        <taxon>Betaproteobacteria</taxon>
        <taxon>Burkholderiales</taxon>
        <taxon>Burkholderiaceae</taxon>
        <taxon>Burkholderia</taxon>
        <taxon>Burkholderia cepacia complex</taxon>
    </lineage>
</organism>
<reference evidence="3 4" key="1">
    <citation type="submission" date="2019-09" db="EMBL/GenBank/DDBJ databases">
        <authorList>
            <person name="Depoorter E."/>
        </authorList>
    </citation>
    <scope>NUCLEOTIDE SEQUENCE [LARGE SCALE GENOMIC DNA]</scope>
    <source>
        <strain evidence="3">LMG 30113</strain>
    </source>
</reference>
<feature type="region of interest" description="Disordered" evidence="1">
    <location>
        <begin position="250"/>
        <end position="269"/>
    </location>
</feature>
<dbReference type="NCBIfam" id="TIGR01444">
    <property type="entry name" value="fkbM_fam"/>
    <property type="match status" value="1"/>
</dbReference>